<sequence length="321" mass="37892">MDSPLFSVILPIFNRSTALIKRAVNSVFSQECDENWELIIIDDGSYEKETLNYLESTVFPENCTVSIIRIEHGGVSKARNAGLEASKRDIITYIDSDNEWMPQYLRRLVEEYKNSEIKAVYTGWDYVHDSGETSYVFESRFTMAKLLETNFIDMGVYSHKKSLYTKYGGFDEKLTRLTDWDLLLKYSHFHEPKPLDIIGQKYYKTAKYKRISNTTSIKYNRYMVTRKYTTYIKPTKKILYVLWHYDQLSETYIQWEINYMRSRGVDVEVWTESIIPASPVDTDIKIHKKSLKETLNEVKPDIIHIHWLTIYAKHLPDLIAY</sequence>
<evidence type="ECO:0000313" key="2">
    <source>
        <dbReference type="EMBL" id="KKL72376.1"/>
    </source>
</evidence>
<evidence type="ECO:0000259" key="1">
    <source>
        <dbReference type="Pfam" id="PF00535"/>
    </source>
</evidence>
<name>A0A0F9F1M4_9ZZZZ</name>
<dbReference type="Pfam" id="PF00535">
    <property type="entry name" value="Glycos_transf_2"/>
    <property type="match status" value="1"/>
</dbReference>
<organism evidence="2">
    <name type="scientific">marine sediment metagenome</name>
    <dbReference type="NCBI Taxonomy" id="412755"/>
    <lineage>
        <taxon>unclassified sequences</taxon>
        <taxon>metagenomes</taxon>
        <taxon>ecological metagenomes</taxon>
    </lineage>
</organism>
<dbReference type="PANTHER" id="PTHR22916">
    <property type="entry name" value="GLYCOSYLTRANSFERASE"/>
    <property type="match status" value="1"/>
</dbReference>
<reference evidence="2" key="1">
    <citation type="journal article" date="2015" name="Nature">
        <title>Complex archaea that bridge the gap between prokaryotes and eukaryotes.</title>
        <authorList>
            <person name="Spang A."/>
            <person name="Saw J.H."/>
            <person name="Jorgensen S.L."/>
            <person name="Zaremba-Niedzwiedzka K."/>
            <person name="Martijn J."/>
            <person name="Lind A.E."/>
            <person name="van Eijk R."/>
            <person name="Schleper C."/>
            <person name="Guy L."/>
            <person name="Ettema T.J."/>
        </authorList>
    </citation>
    <scope>NUCLEOTIDE SEQUENCE</scope>
</reference>
<feature type="non-terminal residue" evidence="2">
    <location>
        <position position="321"/>
    </location>
</feature>
<proteinExistence type="predicted"/>
<dbReference type="EMBL" id="LAZR01025291">
    <property type="protein sequence ID" value="KKL72376.1"/>
    <property type="molecule type" value="Genomic_DNA"/>
</dbReference>
<dbReference type="InterPro" id="IPR001173">
    <property type="entry name" value="Glyco_trans_2-like"/>
</dbReference>
<dbReference type="SUPFAM" id="SSF53448">
    <property type="entry name" value="Nucleotide-diphospho-sugar transferases"/>
    <property type="match status" value="1"/>
</dbReference>
<feature type="domain" description="Glycosyltransferase 2-like" evidence="1">
    <location>
        <begin position="7"/>
        <end position="135"/>
    </location>
</feature>
<dbReference type="Gene3D" id="3.90.550.10">
    <property type="entry name" value="Spore Coat Polysaccharide Biosynthesis Protein SpsA, Chain A"/>
    <property type="match status" value="1"/>
</dbReference>
<dbReference type="InterPro" id="IPR029044">
    <property type="entry name" value="Nucleotide-diphossugar_trans"/>
</dbReference>
<comment type="caution">
    <text evidence="2">The sequence shown here is derived from an EMBL/GenBank/DDBJ whole genome shotgun (WGS) entry which is preliminary data.</text>
</comment>
<gene>
    <name evidence="2" type="ORF">LCGC14_2085510</name>
</gene>
<dbReference type="AlphaFoldDB" id="A0A0F9F1M4"/>
<accession>A0A0F9F1M4</accession>
<protein>
    <recommendedName>
        <fullName evidence="1">Glycosyltransferase 2-like domain-containing protein</fullName>
    </recommendedName>
</protein>